<dbReference type="GO" id="GO:0003824">
    <property type="term" value="F:catalytic activity"/>
    <property type="evidence" value="ECO:0007669"/>
    <property type="project" value="InterPro"/>
</dbReference>
<dbReference type="InterPro" id="IPR000873">
    <property type="entry name" value="AMP-dep_synth/lig_dom"/>
</dbReference>
<name>A0A7I9VMZ1_9BACT</name>
<dbReference type="InterPro" id="IPR025110">
    <property type="entry name" value="AMP-bd_C"/>
</dbReference>
<dbReference type="FunFam" id="3.40.50.12780:FF:000012">
    <property type="entry name" value="Non-ribosomal peptide synthetase"/>
    <property type="match status" value="2"/>
</dbReference>
<dbReference type="GO" id="GO:0044550">
    <property type="term" value="P:secondary metabolite biosynthetic process"/>
    <property type="evidence" value="ECO:0007669"/>
    <property type="project" value="UniProtKB-ARBA"/>
</dbReference>
<dbReference type="InterPro" id="IPR045851">
    <property type="entry name" value="AMP-bd_C_sf"/>
</dbReference>
<dbReference type="FunFam" id="3.40.50.980:FF:000001">
    <property type="entry name" value="Non-ribosomal peptide synthetase"/>
    <property type="match status" value="2"/>
</dbReference>
<evidence type="ECO:0000256" key="5">
    <source>
        <dbReference type="ARBA" id="ARBA00022737"/>
    </source>
</evidence>
<feature type="domain" description="Carrier" evidence="6">
    <location>
        <begin position="1005"/>
        <end position="1080"/>
    </location>
</feature>
<dbReference type="InterPro" id="IPR006162">
    <property type="entry name" value="Ppantetheine_attach_site"/>
</dbReference>
<dbReference type="Proteomes" id="UP000503640">
    <property type="component" value="Unassembled WGS sequence"/>
</dbReference>
<keyword evidence="8" id="KW-1185">Reference proteome</keyword>
<dbReference type="FunFam" id="3.30.559.10:FF:000012">
    <property type="entry name" value="Non-ribosomal peptide synthetase"/>
    <property type="match status" value="2"/>
</dbReference>
<dbReference type="EMBL" id="BJTG01000005">
    <property type="protein sequence ID" value="GEJ57772.1"/>
    <property type="molecule type" value="Genomic_DNA"/>
</dbReference>
<accession>A0A7I9VMZ1</accession>
<keyword evidence="3" id="KW-0596">Phosphopantetheine</keyword>
<dbReference type="SUPFAM" id="SSF47336">
    <property type="entry name" value="ACP-like"/>
    <property type="match status" value="2"/>
</dbReference>
<dbReference type="Gene3D" id="3.40.50.980">
    <property type="match status" value="4"/>
</dbReference>
<dbReference type="PROSITE" id="PS00012">
    <property type="entry name" value="PHOSPHOPANTETHEINE"/>
    <property type="match status" value="2"/>
</dbReference>
<evidence type="ECO:0000259" key="6">
    <source>
        <dbReference type="PROSITE" id="PS50075"/>
    </source>
</evidence>
<dbReference type="Gene3D" id="3.30.559.30">
    <property type="entry name" value="Nonribosomal peptide synthetase, condensation domain"/>
    <property type="match status" value="3"/>
</dbReference>
<feature type="domain" description="Carrier" evidence="6">
    <location>
        <begin position="2065"/>
        <end position="2139"/>
    </location>
</feature>
<dbReference type="Gene3D" id="1.10.1200.10">
    <property type="entry name" value="ACP-like"/>
    <property type="match status" value="2"/>
</dbReference>
<dbReference type="CDD" id="cd05930">
    <property type="entry name" value="A_NRPS"/>
    <property type="match status" value="2"/>
</dbReference>
<dbReference type="FunFam" id="3.30.559.30:FF:000001">
    <property type="entry name" value="Non-ribosomal peptide synthetase"/>
    <property type="match status" value="1"/>
</dbReference>
<proteinExistence type="inferred from homology"/>
<dbReference type="SUPFAM" id="SSF56801">
    <property type="entry name" value="Acetyl-CoA synthetase-like"/>
    <property type="match status" value="2"/>
</dbReference>
<dbReference type="InterPro" id="IPR020845">
    <property type="entry name" value="AMP-binding_CS"/>
</dbReference>
<dbReference type="Pfam" id="PF13193">
    <property type="entry name" value="AMP-binding_C"/>
    <property type="match status" value="2"/>
</dbReference>
<comment type="cofactor">
    <cofactor evidence="1">
        <name>pantetheine 4'-phosphate</name>
        <dbReference type="ChEBI" id="CHEBI:47942"/>
    </cofactor>
</comment>
<dbReference type="NCBIfam" id="NF003417">
    <property type="entry name" value="PRK04813.1"/>
    <property type="match status" value="2"/>
</dbReference>
<dbReference type="CDD" id="cd19531">
    <property type="entry name" value="LCL_NRPS-like"/>
    <property type="match status" value="2"/>
</dbReference>
<dbReference type="InterPro" id="IPR001242">
    <property type="entry name" value="Condensation_dom"/>
</dbReference>
<dbReference type="PANTHER" id="PTHR45527:SF1">
    <property type="entry name" value="FATTY ACID SYNTHASE"/>
    <property type="match status" value="1"/>
</dbReference>
<dbReference type="SMART" id="SM00823">
    <property type="entry name" value="PKS_PP"/>
    <property type="match status" value="2"/>
</dbReference>
<dbReference type="CDD" id="cd19534">
    <property type="entry name" value="E_NRPS"/>
    <property type="match status" value="1"/>
</dbReference>
<dbReference type="PANTHER" id="PTHR45527">
    <property type="entry name" value="NONRIBOSOMAL PEPTIDE SYNTHETASE"/>
    <property type="match status" value="1"/>
</dbReference>
<dbReference type="InterPro" id="IPR020806">
    <property type="entry name" value="PKS_PP-bd"/>
</dbReference>
<dbReference type="Pfam" id="PF00668">
    <property type="entry name" value="Condensation"/>
    <property type="match status" value="3"/>
</dbReference>
<reference evidence="8" key="1">
    <citation type="journal article" date="2020" name="Appl. Environ. Microbiol.">
        <title>Diazotrophic Anaeromyxobacter Isolates from Soils.</title>
        <authorList>
            <person name="Masuda Y."/>
            <person name="Yamanaka H."/>
            <person name="Xu Z.X."/>
            <person name="Shiratori Y."/>
            <person name="Aono T."/>
            <person name="Amachi S."/>
            <person name="Senoo K."/>
            <person name="Itoh H."/>
        </authorList>
    </citation>
    <scope>NUCLEOTIDE SEQUENCE [LARGE SCALE GENOMIC DNA]</scope>
    <source>
        <strain evidence="8">R267</strain>
    </source>
</reference>
<dbReference type="FunFam" id="1.10.1200.10:FF:000005">
    <property type="entry name" value="Nonribosomal peptide synthetase 1"/>
    <property type="match status" value="2"/>
</dbReference>
<dbReference type="InterPro" id="IPR010071">
    <property type="entry name" value="AA_adenyl_dom"/>
</dbReference>
<dbReference type="PROSITE" id="PS00455">
    <property type="entry name" value="AMP_BINDING"/>
    <property type="match status" value="2"/>
</dbReference>
<dbReference type="Gene3D" id="3.30.300.30">
    <property type="match status" value="2"/>
</dbReference>
<dbReference type="InterPro" id="IPR010060">
    <property type="entry name" value="NRPS_synth"/>
</dbReference>
<dbReference type="FunFam" id="3.30.300.30:FF:000010">
    <property type="entry name" value="Enterobactin synthetase component F"/>
    <property type="match status" value="1"/>
</dbReference>
<keyword evidence="4" id="KW-0597">Phosphoprotein</keyword>
<evidence type="ECO:0000313" key="8">
    <source>
        <dbReference type="Proteomes" id="UP000503640"/>
    </source>
</evidence>
<evidence type="ECO:0000256" key="1">
    <source>
        <dbReference type="ARBA" id="ARBA00001957"/>
    </source>
</evidence>
<dbReference type="NCBIfam" id="TIGR01720">
    <property type="entry name" value="NRPS-para261"/>
    <property type="match status" value="1"/>
</dbReference>
<dbReference type="InterPro" id="IPR009081">
    <property type="entry name" value="PP-bd_ACP"/>
</dbReference>
<dbReference type="Pfam" id="PF00501">
    <property type="entry name" value="AMP-binding"/>
    <property type="match status" value="2"/>
</dbReference>
<organism evidence="7 8">
    <name type="scientific">Anaeromyxobacter diazotrophicus</name>
    <dbReference type="NCBI Taxonomy" id="2590199"/>
    <lineage>
        <taxon>Bacteria</taxon>
        <taxon>Pseudomonadati</taxon>
        <taxon>Myxococcota</taxon>
        <taxon>Myxococcia</taxon>
        <taxon>Myxococcales</taxon>
        <taxon>Cystobacterineae</taxon>
        <taxon>Anaeromyxobacteraceae</taxon>
        <taxon>Anaeromyxobacter</taxon>
    </lineage>
</organism>
<protein>
    <recommendedName>
        <fullName evidence="6">Carrier domain-containing protein</fullName>
    </recommendedName>
</protein>
<gene>
    <name evidence="7" type="ORF">AMYX_25130</name>
</gene>
<evidence type="ECO:0000256" key="3">
    <source>
        <dbReference type="ARBA" id="ARBA00022450"/>
    </source>
</evidence>
<dbReference type="InterPro" id="IPR023213">
    <property type="entry name" value="CAT-like_dom_sf"/>
</dbReference>
<dbReference type="NCBIfam" id="TIGR01733">
    <property type="entry name" value="AA-adenyl-dom"/>
    <property type="match status" value="2"/>
</dbReference>
<dbReference type="Pfam" id="PF00550">
    <property type="entry name" value="PP-binding"/>
    <property type="match status" value="2"/>
</dbReference>
<dbReference type="FunFam" id="2.30.38.10:FF:000001">
    <property type="entry name" value="Non-ribosomal peptide synthetase PvdI"/>
    <property type="match status" value="2"/>
</dbReference>
<evidence type="ECO:0000313" key="7">
    <source>
        <dbReference type="EMBL" id="GEJ57772.1"/>
    </source>
</evidence>
<evidence type="ECO:0000256" key="4">
    <source>
        <dbReference type="ARBA" id="ARBA00022553"/>
    </source>
</evidence>
<dbReference type="GO" id="GO:0043041">
    <property type="term" value="P:amino acid activation for nonribosomal peptide biosynthetic process"/>
    <property type="evidence" value="ECO:0007669"/>
    <property type="project" value="TreeGrafter"/>
</dbReference>
<evidence type="ECO:0000256" key="2">
    <source>
        <dbReference type="ARBA" id="ARBA00006432"/>
    </source>
</evidence>
<comment type="similarity">
    <text evidence="2">Belongs to the ATP-dependent AMP-binding enzyme family.</text>
</comment>
<dbReference type="SUPFAM" id="SSF52777">
    <property type="entry name" value="CoA-dependent acyltransferases"/>
    <property type="match status" value="6"/>
</dbReference>
<comment type="caution">
    <text evidence="7">The sequence shown here is derived from an EMBL/GenBank/DDBJ whole genome shotgun (WGS) entry which is preliminary data.</text>
</comment>
<dbReference type="InterPro" id="IPR036736">
    <property type="entry name" value="ACP-like_sf"/>
</dbReference>
<dbReference type="GO" id="GO:0005737">
    <property type="term" value="C:cytoplasm"/>
    <property type="evidence" value="ECO:0007669"/>
    <property type="project" value="TreeGrafter"/>
</dbReference>
<dbReference type="Gene3D" id="2.30.38.10">
    <property type="entry name" value="Luciferase, Domain 3"/>
    <property type="match status" value="2"/>
</dbReference>
<dbReference type="Gene3D" id="3.30.559.10">
    <property type="entry name" value="Chloramphenicol acetyltransferase-like domain"/>
    <property type="match status" value="3"/>
</dbReference>
<sequence>MIGSGKEAQVGLPCAEDEVLVFPASFAQRRLWFLDRLSPGESTYNLPLVVRLSGPLDLAALRRSLDEVVRRHEVLRTTFAEENGEPVQVIAPPAPVPLPLHDLSGMAAAVREAELWARANAEAHTPFDLARGPLLRGQLLRLAGEDHVAFLTMHHVVSDGWSMGVLLTELAALYPAFTRGAPSPLPEPALQYADYAEWQRGWLTGEVLETQLQYWRERLRGEPPPLELPTDRPRTADASRGALRSLRLDATVVAAVHALAREERATPFMAWLAAFQTLLHRYSGQEDLCVGTPVANRNRKETESLIGFFVNTLVLRADLSGAPTFREVLGRAREAMLGAQAHQDVPFDQVVAAVQPGRDRSANPLFQVMFTCQTGRPDALHLGELTLKVLEPEVRSAAFDLTLSVTEQEEGAEVSIEYATGLFDAATIDRMLVHFRNLTRSIAHDPDRSAGTLTLLDEAERRRILVEWNATARADPRDGWTFCELFEAQVARAPEAVAVVAPERGDPDAPTERLAYAALDARANRLAHHLRRRGVRAGEVVAVCLPRGAELVVAVLAALKAGAAYLPVDPTVPRERLGHVLGDARAALVVTDAATAGRLPGGAPRLLVDAEAEEIARQPAGAPGRATAPEDVAYLVYTSGSTGKPKGTVVRHRNLVNAYLGWEQAYRLPELTAHLQMASCGFDVFTGDLARALGSGAKLVLCPREHLLDPARLVALLRAEAIDAAEFVPAVLRSVMQHLAAAGERLAGLKLVVCGSDVWQVGEYRALARLCDPGARVVNSFGLTETTIDSSWFEDRDVALPDERTVPIGRPFANTRLYVLDPAMEPVPVGVAGELYVGGAGVAAGYLHRPELTAERFLPDPFAAESDARLYRTGDRARFLPSGDVEFLGRLDQQVKIRGARVELGEVEAVLRQHPALRDAIVVAAVPPGASRGQPVLAAYVVADAGGPGVAALRAFLQERLPDVMIPAAFVALPALPLTPSGKLDRRGLPPPDWASAELRGRYEPPRTPAEQLLASIWSELLGVERVGRNDGFFDVGGHSLLATQLVSRVRRALGVELPLRAVFETPGLADLAEAIDRLRRAAGGVPVEPIPVVPRAGPLPLSFAQQRLWFLEQLNPGGAAYHIPEVTRVRGVLELALLAQSVAAVIARHEALRTVFPAEGGEPRQVILPSLEVPVPVVDLRARPAEEREREARRLAEEAVRRPFDLAHGPLLRALVVRLADDDQLLVLCTHHIVGDEWSGRVVGRELIAVYEALQAGRAPELPPVPLQYADYAAWQRGWLRGEVLEAQLGWWKRALSPAPPALELPGDRPRPAVQGFRGGCVPFALPADVSERLRALGAREGATPFMAALAAFAVLLHRWSGQEDVCVGTPIANRGRAELEGLVGLLVNTLALRADLSGEPSFREVLRRVREAALGAYAHQDVPFEMVVDAVRPGRSLGHSPLFQVMFVFQSARERAGAAGGLDCSALDVHTGSAKFDLTLFAVDEPDGLKGMFEYDSDLFDAATVARMAEHLQVLTAALVADPDAPVGRAALVPEAERRQVVEGWNATAAPYPRDACAQALVERHAAAAPDAIAVRGSAATLTYGELDRRADQLARRLQRQGVGPGQLVGVCMERAPELLVALLGVWKAGGAYVPLDPGYPRERLAYMLEDAAAPVVLTQGRLAARVAGAGRTVLCLDDEAAALAAEPTGRPACAAVPEDPAYVIYTSGSTGRPKGAVIPHRALVNYLVHCLRCYPLEGGEGAPVQSSISFDLTVTSLFGPLAAGRTVHLVPEAEGIGALADVLVQGRDLSLVKITPAHLAVLAEQVGANRAAGRTRAFIIGGENLLPEHVAFWRRHAPDTALVNEYGPTETTVGCAVYWTPSAGELPPRPVPIGKPIQNTRLYVLDRHLQPAPIGVPGELFIAGAGVGLGYWRRPELTAERFLPDPFHPGERMYRSGDRARWLPDGNLECLGRLDDQVKLRGFRVELGDVEAALAEHASVRSAVAAVKEDGAARRLVAYVVPAQGAELDEAALRAHLAARLPPYMIPAAFVRLAELPLSANGKVDRTALPAPAAAPARRGRAPATPAEVALARIWAEVLNVPEIGVDDDFFALGGDSILSIQIVARAREAGLHLTPRQVFETPTVAGLAATAGTAAVPAAEQGPVVGPIALGPIQRWFLEREPDEPHHFNQSLLFESAVPLARAPLAAALRDLAEHHDALRLRLERTADGWRQRCAPPGEDDAPLRWEDLSALAEAEVRPAIERISAEVQRSLDLARGPIVRATYLDLGPARPGRLLLVVHHLAVDGVSWRFLLEDLERAYQARAAGEVPHLPRKTSAYRDWTAALGRLAASGALDGELAYWEALPPGAPLPVDLGGGTATEEDAASVEVELTPDETRALLQEAPAALGAGVEELLLAAVAHALAGWTGSPVVRLDLEGHGREELPEPLDPSRTVGWFTALYPVAFDLSAAGDVRQALGLVQAALRRVPGHGVGFGVLRYLAPDPAVRARLAAAGPAQVAVDYLGQVDGALTGGPLRPAAEDRGPERSPRTRRLHLVEVDAAVSGGALRVAWSYAPSTHRGETIAAVAAAFLRALRDLAAAARAAPGRPDGSAFGWSPAEVDRILGELAEAEEG</sequence>
<keyword evidence="5" id="KW-0677">Repeat</keyword>
<dbReference type="PROSITE" id="PS50075">
    <property type="entry name" value="CARRIER"/>
    <property type="match status" value="2"/>
</dbReference>
<dbReference type="GO" id="GO:0031177">
    <property type="term" value="F:phosphopantetheine binding"/>
    <property type="evidence" value="ECO:0007669"/>
    <property type="project" value="InterPro"/>
</dbReference>